<evidence type="ECO:0000256" key="4">
    <source>
        <dbReference type="ARBA" id="ARBA00022840"/>
    </source>
</evidence>
<dbReference type="InterPro" id="IPR011009">
    <property type="entry name" value="Kinase-like_dom_sf"/>
</dbReference>
<dbReference type="KEGG" id="sami:SAMIE_1014390"/>
<evidence type="ECO:0000256" key="3">
    <source>
        <dbReference type="ARBA" id="ARBA00022777"/>
    </source>
</evidence>
<gene>
    <name evidence="6" type="ORF">SAMIE_1014390</name>
</gene>
<dbReference type="GO" id="GO:0005524">
    <property type="term" value="F:ATP binding"/>
    <property type="evidence" value="ECO:0007669"/>
    <property type="project" value="UniProtKB-KW"/>
</dbReference>
<dbReference type="CDD" id="cd14014">
    <property type="entry name" value="STKc_PknB_like"/>
    <property type="match status" value="1"/>
</dbReference>
<dbReference type="EMBL" id="AP018664">
    <property type="protein sequence ID" value="BBD97938.1"/>
    <property type="molecule type" value="Genomic_DNA"/>
</dbReference>
<dbReference type="Proteomes" id="UP000279959">
    <property type="component" value="Chromosome"/>
</dbReference>
<dbReference type="Gene3D" id="1.25.40.10">
    <property type="entry name" value="Tetratricopeptide repeat domain"/>
    <property type="match status" value="1"/>
</dbReference>
<dbReference type="AlphaFoldDB" id="A0A494W437"/>
<dbReference type="SMART" id="SM00220">
    <property type="entry name" value="S_TKc"/>
    <property type="match status" value="1"/>
</dbReference>
<dbReference type="InterPro" id="IPR000719">
    <property type="entry name" value="Prot_kinase_dom"/>
</dbReference>
<dbReference type="GO" id="GO:0004674">
    <property type="term" value="F:protein serine/threonine kinase activity"/>
    <property type="evidence" value="ECO:0007669"/>
    <property type="project" value="UniProtKB-KW"/>
</dbReference>
<sequence>MSVDSLALKVVEAALGIDNAEARRAFVIGRCGKDAGLRARVEELLAHEHTNFRLLPTESLIKPLGVIEAIPKRIGPYKITAEIARGGMGAVVKAERDDGVFQQQVAIKLIRGDLASDRAKARFAEERRILARLRHPGIVRILDGGDADGRPWLAMDYVDGLPITEALCKAGVDRTARLDAFEAVCEAVAFAHRSLVIHADIKPSNVLMSADGAVHLLDFGIARLISVIDTDETGDPYPLTKGYAAPERAVGVAPTITSDVFSLGVLLLGMLGCKVPGEDGDFIPGTRLPVGQLDGDLGAIAARTLAEKPEDRYPDVAALLSDIRRMRAFVPLAARHDAGWRYVVGRFIQRHRKGLTLTGLAALALVAATAISTVQYVRAERARAEADARFVEVRHLAKFMLTELSDDLSDAPGTVVARARLAEVSGQYLERLGSVRDAPADLRLDTAQGYRRLASLQGLSGTSNLGHPDQAAKSLDQAEALLAVLAKEQPGNPEVLEELGWVTAGRWAMAADNGKSRQLNNRAAGYFRQALAIDPARQSALIGFLVTEKSRAYDMIWSENRPAAAVPVLFSALSRLRAVRFERVNRRDARLLEVNLLGRLGDAIYYAGDKPGSLVPYREAEAIIRAELAKGTSLVWTDKFGEAKFNISGTLGDINGQNEAALREAREGIVALQRVLAFGPDANIEKRLLILYGQEANVLSDMGRMAEAVAASNASIALRRERLARVPHDPQRNRDLAVALPNHAEVLARAGSHRAACNAAQEAVRQWTAIRAAGNLGARDAAKDVPEAAKVATRLCG</sequence>
<name>A0A494W437_9SPHN</name>
<evidence type="ECO:0000256" key="1">
    <source>
        <dbReference type="ARBA" id="ARBA00022679"/>
    </source>
</evidence>
<keyword evidence="2" id="KW-0547">Nucleotide-binding</keyword>
<keyword evidence="3 6" id="KW-0418">Kinase</keyword>
<keyword evidence="6" id="KW-0723">Serine/threonine-protein kinase</keyword>
<dbReference type="PANTHER" id="PTHR43289">
    <property type="entry name" value="MITOGEN-ACTIVATED PROTEIN KINASE KINASE KINASE 20-RELATED"/>
    <property type="match status" value="1"/>
</dbReference>
<dbReference type="SUPFAM" id="SSF56112">
    <property type="entry name" value="Protein kinase-like (PK-like)"/>
    <property type="match status" value="1"/>
</dbReference>
<evidence type="ECO:0000313" key="6">
    <source>
        <dbReference type="EMBL" id="BBD97938.1"/>
    </source>
</evidence>
<dbReference type="PANTHER" id="PTHR43289:SF34">
    <property type="entry name" value="SERINE_THREONINE-PROTEIN KINASE YBDM-RELATED"/>
    <property type="match status" value="1"/>
</dbReference>
<dbReference type="InterPro" id="IPR011990">
    <property type="entry name" value="TPR-like_helical_dom_sf"/>
</dbReference>
<accession>A0A494W437</accession>
<feature type="domain" description="Protein kinase" evidence="5">
    <location>
        <begin position="77"/>
        <end position="330"/>
    </location>
</feature>
<keyword evidence="4" id="KW-0067">ATP-binding</keyword>
<organism evidence="6 7">
    <name type="scientific">Sphingobium amiense</name>
    <dbReference type="NCBI Taxonomy" id="135719"/>
    <lineage>
        <taxon>Bacteria</taxon>
        <taxon>Pseudomonadati</taxon>
        <taxon>Pseudomonadota</taxon>
        <taxon>Alphaproteobacteria</taxon>
        <taxon>Sphingomonadales</taxon>
        <taxon>Sphingomonadaceae</taxon>
        <taxon>Sphingobium</taxon>
    </lineage>
</organism>
<reference evidence="6 7" key="1">
    <citation type="submission" date="2018-05" db="EMBL/GenBank/DDBJ databases">
        <title>Complete Genome Sequence of the Nonylphenol-Degrading Bacterium Sphingobium amiense DSM 16289T.</title>
        <authorList>
            <person name="Ootsuka M."/>
            <person name="Nishizawa T."/>
            <person name="Ohta H."/>
        </authorList>
    </citation>
    <scope>NUCLEOTIDE SEQUENCE [LARGE SCALE GENOMIC DNA]</scope>
    <source>
        <strain evidence="6 7">DSM 16289</strain>
    </source>
</reference>
<dbReference type="PROSITE" id="PS00108">
    <property type="entry name" value="PROTEIN_KINASE_ST"/>
    <property type="match status" value="1"/>
</dbReference>
<dbReference type="InterPro" id="IPR008271">
    <property type="entry name" value="Ser/Thr_kinase_AS"/>
</dbReference>
<proteinExistence type="predicted"/>
<dbReference type="Gene3D" id="1.10.510.10">
    <property type="entry name" value="Transferase(Phosphotransferase) domain 1"/>
    <property type="match status" value="1"/>
</dbReference>
<dbReference type="Pfam" id="PF00069">
    <property type="entry name" value="Pkinase"/>
    <property type="match status" value="1"/>
</dbReference>
<evidence type="ECO:0000313" key="7">
    <source>
        <dbReference type="Proteomes" id="UP000279959"/>
    </source>
</evidence>
<dbReference type="PROSITE" id="PS50011">
    <property type="entry name" value="PROTEIN_KINASE_DOM"/>
    <property type="match status" value="1"/>
</dbReference>
<keyword evidence="1" id="KW-0808">Transferase</keyword>
<protein>
    <submittedName>
        <fullName evidence="6">Serine/threonine protein kinase</fullName>
    </submittedName>
</protein>
<dbReference type="Gene3D" id="3.30.200.20">
    <property type="entry name" value="Phosphorylase Kinase, domain 1"/>
    <property type="match status" value="1"/>
</dbReference>
<evidence type="ECO:0000259" key="5">
    <source>
        <dbReference type="PROSITE" id="PS50011"/>
    </source>
</evidence>
<evidence type="ECO:0000256" key="2">
    <source>
        <dbReference type="ARBA" id="ARBA00022741"/>
    </source>
</evidence>
<keyword evidence="7" id="KW-1185">Reference proteome</keyword>